<organism evidence="1 2">
    <name type="scientific">Simkania negevensis</name>
    <dbReference type="NCBI Taxonomy" id="83561"/>
    <lineage>
        <taxon>Bacteria</taxon>
        <taxon>Pseudomonadati</taxon>
        <taxon>Chlamydiota</taxon>
        <taxon>Chlamydiia</taxon>
        <taxon>Parachlamydiales</taxon>
        <taxon>Simkaniaceae</taxon>
        <taxon>Simkania</taxon>
    </lineage>
</organism>
<accession>A0ABS3ATL8</accession>
<dbReference type="InterPro" id="IPR025738">
    <property type="entry name" value="BatD"/>
</dbReference>
<dbReference type="Pfam" id="PF13584">
    <property type="entry name" value="BatD"/>
    <property type="match status" value="1"/>
</dbReference>
<proteinExistence type="predicted"/>
<gene>
    <name evidence="1" type="ORF">JYU14_02760</name>
</gene>
<name>A0ABS3ATL8_9BACT</name>
<sequence>MKKIVELFFLSVVVLIGCGFSAKLTVEVDNANAAEDAPVVAMATVTYSAKEKINPKSFVLNGSSLQAVFEKEQQHMAVSLVNGVFEEESVVSAKYHFELPPRPAGRYTLPSVSVDVGDERTFSRPISYEVYGVESSKDFLLKAGGRGLDSLFPGKEVEFFYRIYYKKSIEPMRESLPLLEESDGFRHVGERIITNSEENGYQVQEISQRMQALIPSNNTFGPSYIDGMLYSEDSAGKRSYQPPKLRAEAIAVEVKVSPFPTKGKPKSFNGALGRFEYSVDLVSDGMLRVGDIAKLKITVRGDEKALENYLLPDLATQISLGKKEKLLGVPTLMPGKKQKGMREYLVDMRVLSHETKEVPSLEFSSFDFETEEYLLFHTQPRPFALETEAPKKIEEKKAQEPPKIELFLVEKEEEKLRLSVNQKKDLLHSPFELSGNYLLLAEQLRPAHTERFLAFLPVGVGLLFVQGELHRAVTRKKKGAKQRSRRLFREAKKAANELPTMLSLLEQCLMVRLKEKGHLLWDASCLRDGGGESCLRVVSFFQDIERRRYAPHVQGVDAKELLDEARKLYRTL</sequence>
<dbReference type="Proteomes" id="UP000722121">
    <property type="component" value="Unassembled WGS sequence"/>
</dbReference>
<dbReference type="PROSITE" id="PS51257">
    <property type="entry name" value="PROKAR_LIPOPROTEIN"/>
    <property type="match status" value="1"/>
</dbReference>
<evidence type="ECO:0000313" key="1">
    <source>
        <dbReference type="EMBL" id="MBN4066983.1"/>
    </source>
</evidence>
<keyword evidence="2" id="KW-1185">Reference proteome</keyword>
<protein>
    <submittedName>
        <fullName evidence="1">BatD family protein</fullName>
    </submittedName>
</protein>
<reference evidence="1 2" key="1">
    <citation type="submission" date="2021-02" db="EMBL/GenBank/DDBJ databases">
        <title>Activity-based single-cell genomes from oceanic crustal fluid captures similar information to metagenomic and metatranscriptomic surveys with orders of magnitude less sampling.</title>
        <authorList>
            <person name="D'Angelo T.S."/>
            <person name="Orcutt B.N."/>
        </authorList>
    </citation>
    <scope>NUCLEOTIDE SEQUENCE [LARGE SCALE GENOMIC DNA]</scope>
    <source>
        <strain evidence="1">AH-315-G07</strain>
    </source>
</reference>
<dbReference type="PANTHER" id="PTHR40940:SF2">
    <property type="entry name" value="BATD"/>
    <property type="match status" value="1"/>
</dbReference>
<comment type="caution">
    <text evidence="1">The sequence shown here is derived from an EMBL/GenBank/DDBJ whole genome shotgun (WGS) entry which is preliminary data.</text>
</comment>
<dbReference type="EMBL" id="JAFITR010000047">
    <property type="protein sequence ID" value="MBN4066983.1"/>
    <property type="molecule type" value="Genomic_DNA"/>
</dbReference>
<dbReference type="PANTHER" id="PTHR40940">
    <property type="entry name" value="PROTEIN BATD-RELATED"/>
    <property type="match status" value="1"/>
</dbReference>
<evidence type="ECO:0000313" key="2">
    <source>
        <dbReference type="Proteomes" id="UP000722121"/>
    </source>
</evidence>